<evidence type="ECO:0000256" key="7">
    <source>
        <dbReference type="SAM" id="MobiDB-lite"/>
    </source>
</evidence>
<evidence type="ECO:0000256" key="2">
    <source>
        <dbReference type="ARBA" id="ARBA00022552"/>
    </source>
</evidence>
<dbReference type="InterPro" id="IPR012952">
    <property type="entry name" value="BING4_C_dom"/>
</dbReference>
<feature type="repeat" description="WD" evidence="6">
    <location>
        <begin position="320"/>
        <end position="362"/>
    </location>
</feature>
<dbReference type="InterPro" id="IPR015943">
    <property type="entry name" value="WD40/YVTN_repeat-like_dom_sf"/>
</dbReference>
<dbReference type="EMBL" id="JBICBT010000200">
    <property type="protein sequence ID" value="KAL3121068.1"/>
    <property type="molecule type" value="Genomic_DNA"/>
</dbReference>
<proteinExistence type="predicted"/>
<dbReference type="SMART" id="SM00320">
    <property type="entry name" value="WD40"/>
    <property type="match status" value="5"/>
</dbReference>
<dbReference type="GO" id="GO:0006364">
    <property type="term" value="P:rRNA processing"/>
    <property type="evidence" value="ECO:0007669"/>
    <property type="project" value="UniProtKB-KW"/>
</dbReference>
<dbReference type="SMART" id="SM01033">
    <property type="entry name" value="BING4CT"/>
    <property type="match status" value="1"/>
</dbReference>
<accession>A0ABD2M0N5</accession>
<evidence type="ECO:0000259" key="8">
    <source>
        <dbReference type="SMART" id="SM01033"/>
    </source>
</evidence>
<evidence type="ECO:0000256" key="4">
    <source>
        <dbReference type="ARBA" id="ARBA00022737"/>
    </source>
</evidence>
<dbReference type="GO" id="GO:0005730">
    <property type="term" value="C:nucleolus"/>
    <property type="evidence" value="ECO:0007669"/>
    <property type="project" value="UniProtKB-SubCell"/>
</dbReference>
<comment type="subcellular location">
    <subcellularLocation>
        <location evidence="1">Nucleus</location>
        <location evidence="1">Nucleolus</location>
    </subcellularLocation>
</comment>
<reference evidence="9 10" key="1">
    <citation type="submission" date="2024-10" db="EMBL/GenBank/DDBJ databases">
        <authorList>
            <person name="Kim D."/>
        </authorList>
    </citation>
    <scope>NUCLEOTIDE SEQUENCE [LARGE SCALE GENOMIC DNA]</scope>
    <source>
        <strain evidence="9">BH-2024</strain>
    </source>
</reference>
<dbReference type="Proteomes" id="UP001620626">
    <property type="component" value="Unassembled WGS sequence"/>
</dbReference>
<dbReference type="AlphaFoldDB" id="A0ABD2M0N5"/>
<dbReference type="SUPFAM" id="SSF50978">
    <property type="entry name" value="WD40 repeat-like"/>
    <property type="match status" value="1"/>
</dbReference>
<keyword evidence="10" id="KW-1185">Reference proteome</keyword>
<protein>
    <recommendedName>
        <fullName evidence="8">BING4 C-terminal domain-containing protein</fullName>
    </recommendedName>
</protein>
<name>A0ABD2M0N5_9BILA</name>
<feature type="compositionally biased region" description="Basic residues" evidence="7">
    <location>
        <begin position="16"/>
        <end position="26"/>
    </location>
</feature>
<evidence type="ECO:0000256" key="1">
    <source>
        <dbReference type="ARBA" id="ARBA00004604"/>
    </source>
</evidence>
<feature type="compositionally biased region" description="Basic residues" evidence="7">
    <location>
        <begin position="34"/>
        <end position="43"/>
    </location>
</feature>
<dbReference type="PANTHER" id="PTHR14085:SF3">
    <property type="entry name" value="WD REPEAT-CONTAINING PROTEIN 46"/>
    <property type="match status" value="1"/>
</dbReference>
<dbReference type="Pfam" id="PF08149">
    <property type="entry name" value="BING4CT"/>
    <property type="match status" value="1"/>
</dbReference>
<dbReference type="FunFam" id="2.130.10.10:FF:000378">
    <property type="entry name" value="U3 small nucleolar RNA-associated protein 7"/>
    <property type="match status" value="1"/>
</dbReference>
<evidence type="ECO:0000256" key="6">
    <source>
        <dbReference type="PROSITE-ProRule" id="PRU00221"/>
    </source>
</evidence>
<feature type="region of interest" description="Disordered" evidence="7">
    <location>
        <begin position="1"/>
        <end position="55"/>
    </location>
</feature>
<dbReference type="PROSITE" id="PS50294">
    <property type="entry name" value="WD_REPEATS_REGION"/>
    <property type="match status" value="1"/>
</dbReference>
<evidence type="ECO:0000256" key="5">
    <source>
        <dbReference type="ARBA" id="ARBA00023242"/>
    </source>
</evidence>
<gene>
    <name evidence="9" type="ORF">niasHT_005328</name>
</gene>
<keyword evidence="4" id="KW-0677">Repeat</keyword>
<feature type="domain" description="BING4 C-terminal" evidence="8">
    <location>
        <begin position="403"/>
        <end position="481"/>
    </location>
</feature>
<dbReference type="InterPro" id="IPR040315">
    <property type="entry name" value="WDR46/Utp7"/>
</dbReference>
<keyword evidence="2" id="KW-0698">rRNA processing</keyword>
<comment type="caution">
    <text evidence="9">The sequence shown here is derived from an EMBL/GenBank/DDBJ whole genome shotgun (WGS) entry which is preliminary data.</text>
</comment>
<evidence type="ECO:0000256" key="3">
    <source>
        <dbReference type="ARBA" id="ARBA00022574"/>
    </source>
</evidence>
<dbReference type="PANTHER" id="PTHR14085">
    <property type="entry name" value="WD-REPEAT PROTEIN BING4"/>
    <property type="match status" value="1"/>
</dbReference>
<organism evidence="9 10">
    <name type="scientific">Heterodera trifolii</name>
    <dbReference type="NCBI Taxonomy" id="157864"/>
    <lineage>
        <taxon>Eukaryota</taxon>
        <taxon>Metazoa</taxon>
        <taxon>Ecdysozoa</taxon>
        <taxon>Nematoda</taxon>
        <taxon>Chromadorea</taxon>
        <taxon>Rhabditida</taxon>
        <taxon>Tylenchina</taxon>
        <taxon>Tylenchomorpha</taxon>
        <taxon>Tylenchoidea</taxon>
        <taxon>Heteroderidae</taxon>
        <taxon>Heteroderinae</taxon>
        <taxon>Heterodera</taxon>
    </lineage>
</organism>
<keyword evidence="5" id="KW-0539">Nucleus</keyword>
<dbReference type="InterPro" id="IPR036322">
    <property type="entry name" value="WD40_repeat_dom_sf"/>
</dbReference>
<dbReference type="InterPro" id="IPR019775">
    <property type="entry name" value="WD40_repeat_CS"/>
</dbReference>
<evidence type="ECO:0000313" key="9">
    <source>
        <dbReference type="EMBL" id="KAL3121068.1"/>
    </source>
</evidence>
<dbReference type="PROSITE" id="PS00678">
    <property type="entry name" value="WD_REPEATS_1"/>
    <property type="match status" value="1"/>
</dbReference>
<dbReference type="InterPro" id="IPR001680">
    <property type="entry name" value="WD40_rpt"/>
</dbReference>
<keyword evidence="3 6" id="KW-0853">WD repeat</keyword>
<sequence length="515" mass="58123">MPSDDEKVPINGVRSSSKKTGNKRRNTTRDVRPGKKGWKKRPNGGKGRPNTFRARRADTFPKDVVVPEERLRELDTGVSLLQPARAKTKEGKKRLAKRKSRFIERIERTARAELLLNDQQQKGFIEPDDGLPTHSVRQTDICEAVDVASATKHFVLDLPRFGPYRFNYTTNGRHILLGGRKGHVSAFDWMTKELKSEVNVMESVRDVQWLHVDTLFAVAQKRWLRIYDTAGTELHCVKALFDIRRLDFLPRHFLLVAASNTSFLHWLDVSVGKLVASFPTGHGSVDVLAQNSANAIILTGDSRGILSMWSPNSKQPLVEMFTHKGSVLGIAVDQQRGHLMATTGLDRRLRVWDLRMYKELCTYAASYTDFSHLAFSQTNCLSVAAEDVVQIFNDVHLGAVSAPYLTHRCRGLITDLQFCPFEDVLGVGHERGFVNVLVPGSADANIDALRANPFESNKQRKEREVRMLLDKIQPELITLNPADINRVNRKGLKETIDYKTNVMHIKPTDIADAEQ</sequence>
<dbReference type="PROSITE" id="PS50082">
    <property type="entry name" value="WD_REPEATS_2"/>
    <property type="match status" value="1"/>
</dbReference>
<dbReference type="Gene3D" id="2.130.10.10">
    <property type="entry name" value="YVTN repeat-like/Quinoprotein amine dehydrogenase"/>
    <property type="match status" value="1"/>
</dbReference>
<evidence type="ECO:0000313" key="10">
    <source>
        <dbReference type="Proteomes" id="UP001620626"/>
    </source>
</evidence>